<evidence type="ECO:0000259" key="19">
    <source>
        <dbReference type="SMART" id="SM00846"/>
    </source>
</evidence>
<keyword evidence="8 15" id="KW-0547">Nucleotide-binding</keyword>
<feature type="binding site" evidence="15">
    <location>
        <position position="35"/>
    </location>
    <ligand>
        <name>NAD(+)</name>
        <dbReference type="ChEBI" id="CHEBI:57540"/>
    </ligand>
</feature>
<evidence type="ECO:0000256" key="6">
    <source>
        <dbReference type="ARBA" id="ARBA00021022"/>
    </source>
</evidence>
<evidence type="ECO:0000256" key="12">
    <source>
        <dbReference type="ARBA" id="ARBA00047698"/>
    </source>
</evidence>
<dbReference type="EC" id="1.2.1.-" evidence="18"/>
<evidence type="ECO:0000256" key="18">
    <source>
        <dbReference type="RuleBase" id="RU361160"/>
    </source>
</evidence>
<dbReference type="EMBL" id="JACORT010000002">
    <property type="protein sequence ID" value="MBC5782728.1"/>
    <property type="molecule type" value="Genomic_DNA"/>
</dbReference>
<dbReference type="PANTHER" id="PTHR10836">
    <property type="entry name" value="GLYCERALDEHYDE 3-PHOSPHATE DEHYDROGENASE"/>
    <property type="match status" value="1"/>
</dbReference>
<dbReference type="SUPFAM" id="SSF55347">
    <property type="entry name" value="Glyceraldehyde-3-phosphate dehydrogenase-like, C-terminal domain"/>
    <property type="match status" value="1"/>
</dbReference>
<evidence type="ECO:0000256" key="4">
    <source>
        <dbReference type="ARBA" id="ARBA00007406"/>
    </source>
</evidence>
<dbReference type="InterPro" id="IPR020831">
    <property type="entry name" value="GlycerAld/Erythrose_P_DH"/>
</dbReference>
<evidence type="ECO:0000256" key="10">
    <source>
        <dbReference type="ARBA" id="ARBA00023027"/>
    </source>
</evidence>
<comment type="subcellular location">
    <subcellularLocation>
        <location evidence="2">Cytoplasm</location>
    </subcellularLocation>
</comment>
<dbReference type="Gene3D" id="3.40.50.720">
    <property type="entry name" value="NAD(P)-binding Rossmann-like Domain"/>
    <property type="match status" value="1"/>
</dbReference>
<evidence type="ECO:0000256" key="2">
    <source>
        <dbReference type="ARBA" id="ARBA00004496"/>
    </source>
</evidence>
<feature type="binding site" evidence="15">
    <location>
        <begin position="12"/>
        <end position="13"/>
    </location>
    <ligand>
        <name>NAD(+)</name>
        <dbReference type="ChEBI" id="CHEBI:57540"/>
    </ligand>
</feature>
<feature type="site" description="Activates thiol group during catalysis" evidence="16">
    <location>
        <position position="178"/>
    </location>
</feature>
<feature type="binding site" evidence="14">
    <location>
        <begin position="150"/>
        <end position="152"/>
    </location>
    <ligand>
        <name>D-glyceraldehyde 3-phosphate</name>
        <dbReference type="ChEBI" id="CHEBI:59776"/>
    </ligand>
</feature>
<dbReference type="GO" id="GO:0005737">
    <property type="term" value="C:cytoplasm"/>
    <property type="evidence" value="ECO:0007669"/>
    <property type="project" value="UniProtKB-SubCell"/>
</dbReference>
<dbReference type="NCBIfam" id="TIGR01534">
    <property type="entry name" value="GAPDH-I"/>
    <property type="match status" value="1"/>
</dbReference>
<dbReference type="InterPro" id="IPR020830">
    <property type="entry name" value="GlycerAld_3-P_DH_AS"/>
</dbReference>
<comment type="caution">
    <text evidence="20">The sequence shown here is derived from an EMBL/GenBank/DDBJ whole genome shotgun (WGS) entry which is preliminary data.</text>
</comment>
<dbReference type="PIRSF" id="PIRSF000149">
    <property type="entry name" value="GAP_DH"/>
    <property type="match status" value="1"/>
</dbReference>
<dbReference type="InterPro" id="IPR006424">
    <property type="entry name" value="Glyceraldehyde-3-P_DH_1"/>
</dbReference>
<evidence type="ECO:0000256" key="17">
    <source>
        <dbReference type="RuleBase" id="RU000397"/>
    </source>
</evidence>
<proteinExistence type="inferred from homology"/>
<feature type="binding site" evidence="15">
    <location>
        <position position="121"/>
    </location>
    <ligand>
        <name>NAD(+)</name>
        <dbReference type="ChEBI" id="CHEBI:57540"/>
    </ligand>
</feature>
<dbReference type="PANTHER" id="PTHR10836:SF76">
    <property type="entry name" value="GLYCERALDEHYDE-3-PHOSPHATE DEHYDROGENASE-RELATED"/>
    <property type="match status" value="1"/>
</dbReference>
<evidence type="ECO:0000256" key="11">
    <source>
        <dbReference type="ARBA" id="ARBA00023152"/>
    </source>
</evidence>
<sequence length="332" mass="35818">MAIKVGINGFGRIGRNVLRSAVQNFPDIEIVGINDLLEPDYLAYMLQYDSVHGRFKGTIAVEGNTLIVNGKKIRLTQEKDPAALKWGEVGADVVIESTGIFLSKDGAQKHIQAGAKKVIMSAPSKDDTPMFVFGVNHQKYKGEEIISNASCTTNCLAPLAKVMNDKWGIKRGLMTTVHAATATQKTVDGPSNKDWRGGRGILENIIPSSTGAAKAVGVVIPELNKKLTGMSFRVPTSDVSVVDLTVELEKPATYAEICAEMKAQSEGALKGILGYTEDKVVATDFVGDARTSIFDADAGIALDGTFVKLVSWYDNEWGYSNKCLEMVRVVAK</sequence>
<comment type="catalytic activity">
    <reaction evidence="12">
        <text>D-glyceraldehyde 3-phosphate + phosphate + NAD(+) = (2R)-3-phospho-glyceroyl phosphate + NADH + H(+)</text>
        <dbReference type="Rhea" id="RHEA:10300"/>
        <dbReference type="ChEBI" id="CHEBI:15378"/>
        <dbReference type="ChEBI" id="CHEBI:43474"/>
        <dbReference type="ChEBI" id="CHEBI:57540"/>
        <dbReference type="ChEBI" id="CHEBI:57604"/>
        <dbReference type="ChEBI" id="CHEBI:57945"/>
        <dbReference type="ChEBI" id="CHEBI:59776"/>
        <dbReference type="EC" id="1.2.1.12"/>
    </reaction>
</comment>
<comment type="function">
    <text evidence="1">Catalyzes the oxidative phosphorylation of glyceraldehyde 3-phosphate (G3P) to 1,3-bisphosphoglycerate (BPG) using the cofactor NAD. The first reaction step involves the formation of a hemiacetal intermediate between G3P and a cysteine residue, and this hemiacetal intermediate is then oxidized to a thioester, with concomitant reduction of NAD to NADH. The reduced NADH is then exchanged with the second NAD, and the thioester is attacked by a nucleophilic inorganic phosphate to produce BPG.</text>
</comment>
<reference evidence="20" key="1">
    <citation type="submission" date="2020-08" db="EMBL/GenBank/DDBJ databases">
        <title>Ramlibacter sp. USB13 16S ribosomal RNA gene genome sequencing and assembly.</title>
        <authorList>
            <person name="Kang M."/>
        </authorList>
    </citation>
    <scope>NUCLEOTIDE SEQUENCE</scope>
    <source>
        <strain evidence="20">USB13</strain>
    </source>
</reference>
<evidence type="ECO:0000256" key="8">
    <source>
        <dbReference type="ARBA" id="ARBA00022741"/>
    </source>
</evidence>
<evidence type="ECO:0000256" key="9">
    <source>
        <dbReference type="ARBA" id="ARBA00023002"/>
    </source>
</evidence>
<dbReference type="PRINTS" id="PR00078">
    <property type="entry name" value="G3PDHDRGNASE"/>
</dbReference>
<dbReference type="Proteomes" id="UP000608513">
    <property type="component" value="Unassembled WGS sequence"/>
</dbReference>
<feature type="binding site" evidence="15">
    <location>
        <position position="315"/>
    </location>
    <ligand>
        <name>NAD(+)</name>
        <dbReference type="ChEBI" id="CHEBI:57540"/>
    </ligand>
</feature>
<dbReference type="RefSeq" id="WP_187075478.1">
    <property type="nucleotide sequence ID" value="NZ_JACORT010000002.1"/>
</dbReference>
<feature type="active site" description="Nucleophile" evidence="13">
    <location>
        <position position="151"/>
    </location>
</feature>
<dbReference type="CDD" id="cd05214">
    <property type="entry name" value="GAPDH_I_N"/>
    <property type="match status" value="1"/>
</dbReference>
<dbReference type="Gene3D" id="3.30.360.10">
    <property type="entry name" value="Dihydrodipicolinate Reductase, domain 2"/>
    <property type="match status" value="1"/>
</dbReference>
<dbReference type="GO" id="GO:0004365">
    <property type="term" value="F:glyceraldehyde-3-phosphate dehydrogenase (NAD+) (phosphorylating) activity"/>
    <property type="evidence" value="ECO:0007669"/>
    <property type="project" value="UniProtKB-EC"/>
</dbReference>
<comment type="similarity">
    <text evidence="4 17">Belongs to the glyceraldehyde-3-phosphate dehydrogenase family.</text>
</comment>
<keyword evidence="9 18" id="KW-0560">Oxidoreductase</keyword>
<evidence type="ECO:0000313" key="20">
    <source>
        <dbReference type="EMBL" id="MBC5782728.1"/>
    </source>
</evidence>
<dbReference type="GO" id="GO:0006096">
    <property type="term" value="P:glycolytic process"/>
    <property type="evidence" value="ECO:0007669"/>
    <property type="project" value="UniProtKB-KW"/>
</dbReference>
<gene>
    <name evidence="20" type="primary">gap</name>
    <name evidence="20" type="ORF">H8N03_07205</name>
</gene>
<evidence type="ECO:0000256" key="1">
    <source>
        <dbReference type="ARBA" id="ARBA00003501"/>
    </source>
</evidence>
<keyword evidence="21" id="KW-1185">Reference proteome</keyword>
<accession>A0A923SAX6</accession>
<evidence type="ECO:0000256" key="15">
    <source>
        <dbReference type="PIRSR" id="PIRSR000149-3"/>
    </source>
</evidence>
<feature type="binding site" evidence="14">
    <location>
        <position position="233"/>
    </location>
    <ligand>
        <name>D-glyceraldehyde 3-phosphate</name>
        <dbReference type="ChEBI" id="CHEBI:59776"/>
    </ligand>
</feature>
<dbReference type="CDD" id="cd18126">
    <property type="entry name" value="GAPDH_I_C"/>
    <property type="match status" value="1"/>
</dbReference>
<dbReference type="InterPro" id="IPR020829">
    <property type="entry name" value="GlycerAld_3-P_DH_cat"/>
</dbReference>
<dbReference type="GO" id="GO:0050661">
    <property type="term" value="F:NADP binding"/>
    <property type="evidence" value="ECO:0007669"/>
    <property type="project" value="InterPro"/>
</dbReference>
<dbReference type="AlphaFoldDB" id="A0A923SAX6"/>
<keyword evidence="7" id="KW-0963">Cytoplasm</keyword>
<evidence type="ECO:0000256" key="7">
    <source>
        <dbReference type="ARBA" id="ARBA00022490"/>
    </source>
</evidence>
<dbReference type="FunFam" id="3.40.50.720:FF:000001">
    <property type="entry name" value="Glyceraldehyde-3-phosphate dehydrogenase"/>
    <property type="match status" value="1"/>
</dbReference>
<evidence type="ECO:0000256" key="16">
    <source>
        <dbReference type="PIRSR" id="PIRSR000149-4"/>
    </source>
</evidence>
<feature type="binding site" evidence="14">
    <location>
        <begin position="210"/>
        <end position="211"/>
    </location>
    <ligand>
        <name>D-glyceraldehyde 3-phosphate</name>
        <dbReference type="ChEBI" id="CHEBI:59776"/>
    </ligand>
</feature>
<dbReference type="Pfam" id="PF00044">
    <property type="entry name" value="Gp_dh_N"/>
    <property type="match status" value="1"/>
</dbReference>
<dbReference type="GO" id="GO:0051287">
    <property type="term" value="F:NAD binding"/>
    <property type="evidence" value="ECO:0007669"/>
    <property type="project" value="InterPro"/>
</dbReference>
<keyword evidence="11" id="KW-0324">Glycolysis</keyword>
<evidence type="ECO:0000256" key="14">
    <source>
        <dbReference type="PIRSR" id="PIRSR000149-2"/>
    </source>
</evidence>
<dbReference type="SUPFAM" id="SSF51735">
    <property type="entry name" value="NAD(P)-binding Rossmann-fold domains"/>
    <property type="match status" value="1"/>
</dbReference>
<evidence type="ECO:0000256" key="13">
    <source>
        <dbReference type="PIRSR" id="PIRSR000149-1"/>
    </source>
</evidence>
<dbReference type="SMART" id="SM00846">
    <property type="entry name" value="Gp_dh_N"/>
    <property type="match status" value="1"/>
</dbReference>
<name>A0A923SAX6_9BURK</name>
<comment type="subunit">
    <text evidence="5">Homotetramer.</text>
</comment>
<evidence type="ECO:0000256" key="5">
    <source>
        <dbReference type="ARBA" id="ARBA00011881"/>
    </source>
</evidence>
<keyword evidence="10 15" id="KW-0520">NAD</keyword>
<comment type="pathway">
    <text evidence="3">Carbohydrate degradation; glycolysis; pyruvate from D-glyceraldehyde 3-phosphate: step 1/5.</text>
</comment>
<feature type="domain" description="Glyceraldehyde 3-phosphate dehydrogenase NAD(P) binding" evidence="19">
    <location>
        <begin position="3"/>
        <end position="151"/>
    </location>
</feature>
<organism evidence="20 21">
    <name type="scientific">Ramlibacter cellulosilyticus</name>
    <dbReference type="NCBI Taxonomy" id="2764187"/>
    <lineage>
        <taxon>Bacteria</taxon>
        <taxon>Pseudomonadati</taxon>
        <taxon>Pseudomonadota</taxon>
        <taxon>Betaproteobacteria</taxon>
        <taxon>Burkholderiales</taxon>
        <taxon>Comamonadaceae</taxon>
        <taxon>Ramlibacter</taxon>
    </lineage>
</organism>
<protein>
    <recommendedName>
        <fullName evidence="6 18">Glyceraldehyde-3-phosphate dehydrogenase</fullName>
        <ecNumber evidence="18">1.2.1.-</ecNumber>
    </recommendedName>
</protein>
<dbReference type="FunFam" id="3.30.360.10:FF:000010">
    <property type="entry name" value="Glyceraldehyde-3-phosphate dehydrogenase"/>
    <property type="match status" value="1"/>
</dbReference>
<dbReference type="Pfam" id="PF02800">
    <property type="entry name" value="Gp_dh_C"/>
    <property type="match status" value="1"/>
</dbReference>
<dbReference type="InterPro" id="IPR020828">
    <property type="entry name" value="GlycerAld_3-P_DH_NAD(P)-bd"/>
</dbReference>
<dbReference type="GO" id="GO:0006006">
    <property type="term" value="P:glucose metabolic process"/>
    <property type="evidence" value="ECO:0007669"/>
    <property type="project" value="InterPro"/>
</dbReference>
<dbReference type="PROSITE" id="PS00071">
    <property type="entry name" value="GAPDH"/>
    <property type="match status" value="1"/>
</dbReference>
<evidence type="ECO:0000256" key="3">
    <source>
        <dbReference type="ARBA" id="ARBA00004869"/>
    </source>
</evidence>
<dbReference type="InterPro" id="IPR036291">
    <property type="entry name" value="NAD(P)-bd_dom_sf"/>
</dbReference>
<evidence type="ECO:0000313" key="21">
    <source>
        <dbReference type="Proteomes" id="UP000608513"/>
    </source>
</evidence>
<feature type="binding site" evidence="14">
    <location>
        <position position="181"/>
    </location>
    <ligand>
        <name>D-glyceraldehyde 3-phosphate</name>
        <dbReference type="ChEBI" id="CHEBI:59776"/>
    </ligand>
</feature>